<evidence type="ECO:0000313" key="1">
    <source>
        <dbReference type="EMBL" id="NRQ41384.1"/>
    </source>
</evidence>
<protein>
    <recommendedName>
        <fullName evidence="3">DUF4145 domain-containing protein</fullName>
    </recommendedName>
</protein>
<evidence type="ECO:0000313" key="2">
    <source>
        <dbReference type="Proteomes" id="UP000523161"/>
    </source>
</evidence>
<name>A0A7Y5EGI2_9GAMM</name>
<keyword evidence="2" id="KW-1185">Reference proteome</keyword>
<dbReference type="Proteomes" id="UP000523161">
    <property type="component" value="Unassembled WGS sequence"/>
</dbReference>
<proteinExistence type="predicted"/>
<comment type="caution">
    <text evidence="1">The sequence shown here is derived from an EMBL/GenBank/DDBJ whole genome shotgun (WGS) entry which is preliminary data.</text>
</comment>
<dbReference type="AlphaFoldDB" id="A0A7Y5EGI2"/>
<sequence length="222" mass="24858">MNTEILIERVEELITLGNNVLKTEAQSGQFIRVDLVLFYQFRAASMSFILKLFGLTHPYFTDFSEKVSDAQPSTTKRGIGILSAVKGEIENGWLTTTRGLISADIFADFLEMAEHQLNEGYKDPAAILAGTALEQHLRILCKTHQIDVEIERNGKLVPKKADVVNADLCKTGVYNKIDQKNVTYLLGIRNNAAHGEFEQYDSKQVELMIVSISDFIGRTNDT</sequence>
<accession>A0A7Y5EGI2</accession>
<gene>
    <name evidence="1" type="ORF">HRH59_02200</name>
</gene>
<dbReference type="EMBL" id="JABSOD010000002">
    <property type="protein sequence ID" value="NRQ41384.1"/>
    <property type="molecule type" value="Genomic_DNA"/>
</dbReference>
<reference evidence="1 2" key="1">
    <citation type="submission" date="2020-06" db="EMBL/GenBank/DDBJ databases">
        <title>Rheinheimera sp. nov., a marine bacterium isolated from coastal.</title>
        <authorList>
            <person name="Yu Q."/>
            <person name="Qi Y."/>
            <person name="Pu J."/>
        </authorList>
    </citation>
    <scope>NUCLEOTIDE SEQUENCE [LARGE SCALE GENOMIC DNA]</scope>
    <source>
        <strain evidence="1 2">YQF-2</strain>
    </source>
</reference>
<dbReference type="RefSeq" id="WP_173499634.1">
    <property type="nucleotide sequence ID" value="NZ_JABSOD010000002.1"/>
</dbReference>
<organism evidence="1 2">
    <name type="scientific">Rheinheimera lutimaris</name>
    <dbReference type="NCBI Taxonomy" id="2740584"/>
    <lineage>
        <taxon>Bacteria</taxon>
        <taxon>Pseudomonadati</taxon>
        <taxon>Pseudomonadota</taxon>
        <taxon>Gammaproteobacteria</taxon>
        <taxon>Chromatiales</taxon>
        <taxon>Chromatiaceae</taxon>
        <taxon>Rheinheimera</taxon>
    </lineage>
</organism>
<evidence type="ECO:0008006" key="3">
    <source>
        <dbReference type="Google" id="ProtNLM"/>
    </source>
</evidence>